<keyword evidence="2" id="KW-1185">Reference proteome</keyword>
<dbReference type="EMBL" id="CP021983">
    <property type="protein sequence ID" value="ASC73941.1"/>
    <property type="molecule type" value="Genomic_DNA"/>
</dbReference>
<proteinExistence type="predicted"/>
<dbReference type="RefSeq" id="WP_080811796.1">
    <property type="nucleotide sequence ID" value="NZ_CP021983.2"/>
</dbReference>
<dbReference type="KEGG" id="hhg:XM38_049150"/>
<gene>
    <name evidence="1" type="ORF">XM38_049150</name>
</gene>
<evidence type="ECO:0000313" key="2">
    <source>
        <dbReference type="Proteomes" id="UP000191901"/>
    </source>
</evidence>
<reference evidence="1 2" key="1">
    <citation type="journal article" date="2016" name="Biochim. Biophys. Acta">
        <title>Characterization of red-shifted phycobilisomes isolated from the chlorophyll f-containing cyanobacterium Halomicronema hongdechloris.</title>
        <authorList>
            <person name="Li Y."/>
            <person name="Lin Y."/>
            <person name="Garvey C.J."/>
            <person name="Birch D."/>
            <person name="Corkery R.W."/>
            <person name="Loughlin P.C."/>
            <person name="Scheer H."/>
            <person name="Willows R.D."/>
            <person name="Chen M."/>
        </authorList>
    </citation>
    <scope>NUCLEOTIDE SEQUENCE [LARGE SCALE GENOMIC DNA]</scope>
    <source>
        <strain evidence="1 2">C2206</strain>
    </source>
</reference>
<dbReference type="OrthoDB" id="529205at2"/>
<accession>A0A1Z3HUE8</accession>
<name>A0A1Z3HUE8_9CYAN</name>
<dbReference type="Proteomes" id="UP000191901">
    <property type="component" value="Chromosome"/>
</dbReference>
<protein>
    <submittedName>
        <fullName evidence="1">Uncharacterized protein</fullName>
    </submittedName>
</protein>
<organism evidence="1 2">
    <name type="scientific">Halomicronema hongdechloris C2206</name>
    <dbReference type="NCBI Taxonomy" id="1641165"/>
    <lineage>
        <taxon>Bacteria</taxon>
        <taxon>Bacillati</taxon>
        <taxon>Cyanobacteriota</taxon>
        <taxon>Cyanophyceae</taxon>
        <taxon>Nodosilineales</taxon>
        <taxon>Nodosilineaceae</taxon>
        <taxon>Halomicronema</taxon>
    </lineage>
</organism>
<sequence length="197" mass="22088">MQDVAVELFQLLVQAGAVPGDDFSCDGANRVYRLNERCLHLLQHAYPEVDWFDLVDIQQQSSDAMISALHERLGVPFVDNLIARMEQRLQRLPEAQAAWYVRHILSGVEYCTGLALFPVLSERLPLMAKAKLEWLLRQDDGQPGDEWIADLVLAAGGCPRDLRHTGHGLGLTEQGLQRLQLVWAGDCEVTLLPPKQP</sequence>
<dbReference type="AlphaFoldDB" id="A0A1Z3HUE8"/>
<evidence type="ECO:0000313" key="1">
    <source>
        <dbReference type="EMBL" id="ASC73941.1"/>
    </source>
</evidence>